<dbReference type="GO" id="GO:0030031">
    <property type="term" value="P:cell projection assembly"/>
    <property type="evidence" value="ECO:0007669"/>
    <property type="project" value="TreeGrafter"/>
</dbReference>
<feature type="compositionally biased region" description="Basic and acidic residues" evidence="1">
    <location>
        <begin position="493"/>
        <end position="512"/>
    </location>
</feature>
<dbReference type="PANTHER" id="PTHR12093">
    <property type="entry name" value="NCK-ASSOCIATED PROTEIN 1"/>
    <property type="match status" value="1"/>
</dbReference>
<dbReference type="Ensembl" id="ENSAZOT00000012220.1">
    <property type="protein sequence ID" value="ENSAZOP00000011444.1"/>
    <property type="gene ID" value="ENSAZOG00000006987.1"/>
</dbReference>
<dbReference type="AlphaFoldDB" id="A0A8B9USN9"/>
<reference evidence="2" key="1">
    <citation type="submission" date="2025-08" db="UniProtKB">
        <authorList>
            <consortium name="Ensembl"/>
        </authorList>
    </citation>
    <scope>IDENTIFICATION</scope>
</reference>
<dbReference type="Proteomes" id="UP000694549">
    <property type="component" value="Unplaced"/>
</dbReference>
<dbReference type="Pfam" id="PF09735">
    <property type="entry name" value="Nckap1"/>
    <property type="match status" value="2"/>
</dbReference>
<proteinExistence type="predicted"/>
<sequence length="899" mass="99286">SLVLLLARTEDRRVLVGMYHCAHEMSHGASDPSFARLGQMLLEYEHPLKKLTEEFGPHTKAVTSALLSLHFLFARRNQGAEQWRSDQLLSLLSTSGAMLTPASSDTMACEYLSLEVMERWILMGFLVCPGALGMSPQCLELWRLALQGSLYLTLLRDEVLQVHKVTEELGAMVRGLGQRDVILGGCRGSVRVWGGERPPVGSVWGLWQRPVPSKPCSSQALFVFMALSFCRDEVSWLVRHAEHVTKTKNPEDFADSHLAEMLFLMEQLRSLVRGQVGVLQRYHVQYLARFDALVLSEIIQNLSVCPEEESIILSSFVSSLSALSVKGVDDKEQFDFTPLRLDWFRLQVLSLSLSLSSREKGLRKQKPGQQTQNTPCPSLPPLCSHPCSFYPRVVEKLFAATMEEPSMLRFSIAFPLLCSHFSRCVHPMCPEEVGAVALGLCNKFLEEMARQASSCIMDACAEHHNLSEQLLPKHCASTVSKARNKKTLKHPAKKGEPERDKPGAESQRKDRTLTTNMDKLHLTLAELSLSLNHVPNFTVFEHTVTPAEYLSSQLETRFTKAIVAMAGYSQATQEVARPSEVLVGLGAYVTFLQSLGHLLGLDTGRIIRGVLLQQTQPRDAAGEQTLTTIYTNWYLEALLRQASMGAIVLAPALQAFTTVPREGEPSFSAAEFSDVSEMRALAELIGPYGMKFLSDNLMWHVSSQVAELKKLVNENMDTLVQLRSSSCKPEQMAALLPRLTSADNVLKRMTIIGEILSFRAMAQQGLREVFSHHCPFLMGPIECLTDVVTPDTDIQVTLSIFELASAAGIPCEIDPALVNVLASNGSSPEEDYKVACLLLVFVAVSLPLLASDPASIYNTETDGEAAPCPQPRPRVPNPIPVSPEPDTPEMSTRSWGGGC</sequence>
<reference evidence="2" key="2">
    <citation type="submission" date="2025-09" db="UniProtKB">
        <authorList>
            <consortium name="Ensembl"/>
        </authorList>
    </citation>
    <scope>IDENTIFICATION</scope>
</reference>
<feature type="compositionally biased region" description="Polar residues" evidence="1">
    <location>
        <begin position="889"/>
        <end position="899"/>
    </location>
</feature>
<feature type="region of interest" description="Disordered" evidence="1">
    <location>
        <begin position="482"/>
        <end position="514"/>
    </location>
</feature>
<feature type="compositionally biased region" description="Basic residues" evidence="1">
    <location>
        <begin position="482"/>
        <end position="492"/>
    </location>
</feature>
<feature type="compositionally biased region" description="Pro residues" evidence="1">
    <location>
        <begin position="868"/>
        <end position="885"/>
    </location>
</feature>
<dbReference type="GO" id="GO:0016477">
    <property type="term" value="P:cell migration"/>
    <property type="evidence" value="ECO:0007669"/>
    <property type="project" value="TreeGrafter"/>
</dbReference>
<accession>A0A8B9USN9</accession>
<protein>
    <submittedName>
        <fullName evidence="2">NCK associated protein 1 like</fullName>
    </submittedName>
</protein>
<name>A0A8B9USN9_9AVES</name>
<evidence type="ECO:0000256" key="1">
    <source>
        <dbReference type="SAM" id="MobiDB-lite"/>
    </source>
</evidence>
<dbReference type="GO" id="GO:0031209">
    <property type="term" value="C:SCAR complex"/>
    <property type="evidence" value="ECO:0007669"/>
    <property type="project" value="TreeGrafter"/>
</dbReference>
<evidence type="ECO:0000313" key="2">
    <source>
        <dbReference type="Ensembl" id="ENSAZOP00000011444.1"/>
    </source>
</evidence>
<dbReference type="InterPro" id="IPR019137">
    <property type="entry name" value="Nck-associated_protein-1"/>
</dbReference>
<evidence type="ECO:0000313" key="3">
    <source>
        <dbReference type="Proteomes" id="UP000694549"/>
    </source>
</evidence>
<dbReference type="GO" id="GO:0048812">
    <property type="term" value="P:neuron projection morphogenesis"/>
    <property type="evidence" value="ECO:0007669"/>
    <property type="project" value="TreeGrafter"/>
</dbReference>
<feature type="region of interest" description="Disordered" evidence="1">
    <location>
        <begin position="860"/>
        <end position="899"/>
    </location>
</feature>
<dbReference type="GO" id="GO:0030866">
    <property type="term" value="P:cortical actin cytoskeleton organization"/>
    <property type="evidence" value="ECO:0007669"/>
    <property type="project" value="TreeGrafter"/>
</dbReference>
<organism evidence="2 3">
    <name type="scientific">Anas zonorhyncha</name>
    <name type="common">Eastern spot-billed duck</name>
    <dbReference type="NCBI Taxonomy" id="75864"/>
    <lineage>
        <taxon>Eukaryota</taxon>
        <taxon>Metazoa</taxon>
        <taxon>Chordata</taxon>
        <taxon>Craniata</taxon>
        <taxon>Vertebrata</taxon>
        <taxon>Euteleostomi</taxon>
        <taxon>Archelosauria</taxon>
        <taxon>Archosauria</taxon>
        <taxon>Dinosauria</taxon>
        <taxon>Saurischia</taxon>
        <taxon>Theropoda</taxon>
        <taxon>Coelurosauria</taxon>
        <taxon>Aves</taxon>
        <taxon>Neognathae</taxon>
        <taxon>Galloanserae</taxon>
        <taxon>Anseriformes</taxon>
        <taxon>Anatidae</taxon>
        <taxon>Anatinae</taxon>
        <taxon>Anas</taxon>
    </lineage>
</organism>
<dbReference type="PANTHER" id="PTHR12093:SF9">
    <property type="entry name" value="NCK-ASSOCIATED PROTEIN 1-LIKE"/>
    <property type="match status" value="1"/>
</dbReference>
<keyword evidence="3" id="KW-1185">Reference proteome</keyword>